<evidence type="ECO:0000313" key="2">
    <source>
        <dbReference type="Proteomes" id="UP000488956"/>
    </source>
</evidence>
<dbReference type="Proteomes" id="UP000488956">
    <property type="component" value="Unassembled WGS sequence"/>
</dbReference>
<dbReference type="EMBL" id="QXFX01000425">
    <property type="protein sequence ID" value="KAE9116220.1"/>
    <property type="molecule type" value="Genomic_DNA"/>
</dbReference>
<organism evidence="1 2">
    <name type="scientific">Phytophthora fragariae</name>
    <dbReference type="NCBI Taxonomy" id="53985"/>
    <lineage>
        <taxon>Eukaryota</taxon>
        <taxon>Sar</taxon>
        <taxon>Stramenopiles</taxon>
        <taxon>Oomycota</taxon>
        <taxon>Peronosporomycetes</taxon>
        <taxon>Peronosporales</taxon>
        <taxon>Peronosporaceae</taxon>
        <taxon>Phytophthora</taxon>
    </lineage>
</organism>
<dbReference type="AlphaFoldDB" id="A0A6G0LCP2"/>
<proteinExistence type="predicted"/>
<comment type="caution">
    <text evidence="1">The sequence shown here is derived from an EMBL/GenBank/DDBJ whole genome shotgun (WGS) entry which is preliminary data.</text>
</comment>
<sequence>MSIEVLQAQLHTGSNRERAACERLEASLDRQADEHRRALLSLADEHNHLILAQTATHN</sequence>
<protein>
    <submittedName>
        <fullName evidence="1">Uncharacterized protein</fullName>
    </submittedName>
</protein>
<name>A0A6G0LCP2_9STRA</name>
<reference evidence="1 2" key="1">
    <citation type="submission" date="2018-09" db="EMBL/GenBank/DDBJ databases">
        <title>Genomic investigation of the strawberry pathogen Phytophthora fragariae indicates pathogenicity is determined by transcriptional variation in three key races.</title>
        <authorList>
            <person name="Adams T.M."/>
            <person name="Armitage A.D."/>
            <person name="Sobczyk M.K."/>
            <person name="Bates H.J."/>
            <person name="Dunwell J.M."/>
            <person name="Nellist C.F."/>
            <person name="Harrison R.J."/>
        </authorList>
    </citation>
    <scope>NUCLEOTIDE SEQUENCE [LARGE SCALE GENOMIC DNA]</scope>
    <source>
        <strain evidence="1 2">ONT-3</strain>
    </source>
</reference>
<gene>
    <name evidence="1" type="ORF">PF010_g9041</name>
</gene>
<evidence type="ECO:0000313" key="1">
    <source>
        <dbReference type="EMBL" id="KAE9116220.1"/>
    </source>
</evidence>
<accession>A0A6G0LCP2</accession>